<name>A0A9J7BVX5_9BACT</name>
<keyword evidence="1" id="KW-0812">Transmembrane</keyword>
<keyword evidence="1" id="KW-1133">Transmembrane helix</keyword>
<evidence type="ECO:0000313" key="2">
    <source>
        <dbReference type="EMBL" id="UWZ85946.1"/>
    </source>
</evidence>
<feature type="transmembrane region" description="Helical" evidence="1">
    <location>
        <begin position="144"/>
        <end position="165"/>
    </location>
</feature>
<reference evidence="2" key="1">
    <citation type="submission" date="2021-04" db="EMBL/GenBank/DDBJ databases">
        <title>Phylogenetic analysis of Acidobacteriaceae.</title>
        <authorList>
            <person name="Qiu L."/>
            <person name="Zhang Q."/>
        </authorList>
    </citation>
    <scope>NUCLEOTIDE SEQUENCE</scope>
    <source>
        <strain evidence="2">DSM 25168</strain>
    </source>
</reference>
<organism evidence="2 3">
    <name type="scientific">Occallatibacter riparius</name>
    <dbReference type="NCBI Taxonomy" id="1002689"/>
    <lineage>
        <taxon>Bacteria</taxon>
        <taxon>Pseudomonadati</taxon>
        <taxon>Acidobacteriota</taxon>
        <taxon>Terriglobia</taxon>
        <taxon>Terriglobales</taxon>
        <taxon>Acidobacteriaceae</taxon>
        <taxon>Occallatibacter</taxon>
    </lineage>
</organism>
<keyword evidence="3" id="KW-1185">Reference proteome</keyword>
<dbReference type="KEGG" id="orp:MOP44_08370"/>
<accession>A0A9J7BVX5</accession>
<feature type="transmembrane region" description="Helical" evidence="1">
    <location>
        <begin position="84"/>
        <end position="108"/>
    </location>
</feature>
<protein>
    <recommendedName>
        <fullName evidence="4">Zinc-finger domain-containing protein</fullName>
    </recommendedName>
</protein>
<dbReference type="RefSeq" id="WP_260795580.1">
    <property type="nucleotide sequence ID" value="NZ_CP093313.1"/>
</dbReference>
<evidence type="ECO:0000256" key="1">
    <source>
        <dbReference type="SAM" id="Phobius"/>
    </source>
</evidence>
<keyword evidence="1" id="KW-0472">Membrane</keyword>
<dbReference type="AlphaFoldDB" id="A0A9J7BVX5"/>
<evidence type="ECO:0000313" key="3">
    <source>
        <dbReference type="Proteomes" id="UP001059380"/>
    </source>
</evidence>
<dbReference type="Proteomes" id="UP001059380">
    <property type="component" value="Chromosome"/>
</dbReference>
<dbReference type="EMBL" id="CP093313">
    <property type="protein sequence ID" value="UWZ85946.1"/>
    <property type="molecule type" value="Genomic_DNA"/>
</dbReference>
<sequence>MSFGICNRERELAEALLAGFWPEACTDDLRTHVAECKSCSQRVVLSAAFRRERAAASAEPRLESPGAIWWRAQLRRRNAAIERISRPILGAQVFAVAVALIAAVAFLVSEAKQSVGLFAWIADAPRALHMEALLPASMQNATGAALMFAGLLAAVALIGGFAAYASSDKH</sequence>
<gene>
    <name evidence="2" type="ORF">MOP44_08370</name>
</gene>
<evidence type="ECO:0008006" key="4">
    <source>
        <dbReference type="Google" id="ProtNLM"/>
    </source>
</evidence>
<proteinExistence type="predicted"/>